<evidence type="ECO:0000256" key="2">
    <source>
        <dbReference type="ARBA" id="ARBA00023125"/>
    </source>
</evidence>
<comment type="caution">
    <text evidence="5">The sequence shown here is derived from an EMBL/GenBank/DDBJ whole genome shotgun (WGS) entry which is preliminary data.</text>
</comment>
<keyword evidence="6" id="KW-1185">Reference proteome</keyword>
<dbReference type="SMART" id="SM00342">
    <property type="entry name" value="HTH_ARAC"/>
    <property type="match status" value="1"/>
</dbReference>
<keyword evidence="3" id="KW-0804">Transcription</keyword>
<dbReference type="SUPFAM" id="SSF51215">
    <property type="entry name" value="Regulatory protein AraC"/>
    <property type="match status" value="1"/>
</dbReference>
<dbReference type="Proteomes" id="UP001589828">
    <property type="component" value="Unassembled WGS sequence"/>
</dbReference>
<evidence type="ECO:0000259" key="4">
    <source>
        <dbReference type="PROSITE" id="PS01124"/>
    </source>
</evidence>
<evidence type="ECO:0000313" key="6">
    <source>
        <dbReference type="Proteomes" id="UP001589828"/>
    </source>
</evidence>
<dbReference type="Gene3D" id="1.10.10.60">
    <property type="entry name" value="Homeodomain-like"/>
    <property type="match status" value="1"/>
</dbReference>
<organism evidence="5 6">
    <name type="scientific">Mucilaginibacter angelicae</name>
    <dbReference type="NCBI Taxonomy" id="869718"/>
    <lineage>
        <taxon>Bacteria</taxon>
        <taxon>Pseudomonadati</taxon>
        <taxon>Bacteroidota</taxon>
        <taxon>Sphingobacteriia</taxon>
        <taxon>Sphingobacteriales</taxon>
        <taxon>Sphingobacteriaceae</taxon>
        <taxon>Mucilaginibacter</taxon>
    </lineage>
</organism>
<feature type="domain" description="HTH araC/xylS-type" evidence="4">
    <location>
        <begin position="214"/>
        <end position="312"/>
    </location>
</feature>
<evidence type="ECO:0000256" key="3">
    <source>
        <dbReference type="ARBA" id="ARBA00023163"/>
    </source>
</evidence>
<keyword evidence="1" id="KW-0805">Transcription regulation</keyword>
<dbReference type="RefSeq" id="WP_377020819.1">
    <property type="nucleotide sequence ID" value="NZ_JBHLTS010000004.1"/>
</dbReference>
<dbReference type="InterPro" id="IPR009057">
    <property type="entry name" value="Homeodomain-like_sf"/>
</dbReference>
<proteinExistence type="predicted"/>
<dbReference type="SUPFAM" id="SSF46689">
    <property type="entry name" value="Homeodomain-like"/>
    <property type="match status" value="1"/>
</dbReference>
<name>A0ABV6KZN8_9SPHI</name>
<protein>
    <submittedName>
        <fullName evidence="5">Helix-turn-helix domain-containing protein</fullName>
    </submittedName>
</protein>
<reference evidence="5 6" key="1">
    <citation type="submission" date="2024-09" db="EMBL/GenBank/DDBJ databases">
        <authorList>
            <person name="Sun Q."/>
            <person name="Mori K."/>
        </authorList>
    </citation>
    <scope>NUCLEOTIDE SEQUENCE [LARGE SCALE GENOMIC DNA]</scope>
    <source>
        <strain evidence="5 6">NCAIM B.02415</strain>
    </source>
</reference>
<dbReference type="InterPro" id="IPR018060">
    <property type="entry name" value="HTH_AraC"/>
</dbReference>
<dbReference type="PANTHER" id="PTHR43280">
    <property type="entry name" value="ARAC-FAMILY TRANSCRIPTIONAL REGULATOR"/>
    <property type="match status" value="1"/>
</dbReference>
<dbReference type="Pfam" id="PF12833">
    <property type="entry name" value="HTH_18"/>
    <property type="match status" value="1"/>
</dbReference>
<sequence>MLKNLYISESRSEKDRVLSRYLQAFTKFSGDGVIDLDKRLKYKFEYSLHELESVIHAFNGTVPPSRQSIYTIGLVKEGAGLNNIGQHAFPIRDNTLFIIPSRVIHSSDFDTLACKGYLLHFDLDFFSKTSLPKESIINRKIFRTSIRPYLYLNKSQAQSMCGIFEQMMHEEDRIKNEGNDMLALKILELLIHCDRLFSKASLMGKVICYHPIIHKFSELLEYNYKRYRSVQFYAKVLNVHPNHLNFLLKKHNGLNAKQYINNKVISESKYLLSNSGLIIKEIANHMGFEDPNNFSTFFQKCTGQAPLNYRESCPLYSSQSAS</sequence>
<accession>A0ABV6KZN8</accession>
<gene>
    <name evidence="5" type="ORF">ACFFGT_01995</name>
</gene>
<dbReference type="PANTHER" id="PTHR43280:SF32">
    <property type="entry name" value="TRANSCRIPTIONAL REGULATORY PROTEIN"/>
    <property type="match status" value="1"/>
</dbReference>
<dbReference type="InterPro" id="IPR037923">
    <property type="entry name" value="HTH-like"/>
</dbReference>
<dbReference type="PROSITE" id="PS01124">
    <property type="entry name" value="HTH_ARAC_FAMILY_2"/>
    <property type="match status" value="1"/>
</dbReference>
<evidence type="ECO:0000256" key="1">
    <source>
        <dbReference type="ARBA" id="ARBA00023015"/>
    </source>
</evidence>
<evidence type="ECO:0000313" key="5">
    <source>
        <dbReference type="EMBL" id="MFC0512944.1"/>
    </source>
</evidence>
<dbReference type="EMBL" id="JBHLTS010000004">
    <property type="protein sequence ID" value="MFC0512944.1"/>
    <property type="molecule type" value="Genomic_DNA"/>
</dbReference>
<keyword evidence="2" id="KW-0238">DNA-binding</keyword>